<dbReference type="InterPro" id="IPR013320">
    <property type="entry name" value="ConA-like_dom_sf"/>
</dbReference>
<keyword evidence="12" id="KW-1185">Reference proteome</keyword>
<keyword evidence="3 9" id="KW-0479">Metal-binding</keyword>
<feature type="domain" description="Pentraxin (PTX)" evidence="11">
    <location>
        <begin position="1"/>
        <end position="194"/>
    </location>
</feature>
<dbReference type="Gene3D" id="2.60.120.200">
    <property type="match status" value="1"/>
</dbReference>
<dbReference type="PANTHER" id="PTHR45869">
    <property type="entry name" value="C-REACTIVE PROTEIN-RELATED"/>
    <property type="match status" value="1"/>
</dbReference>
<evidence type="ECO:0000256" key="10">
    <source>
        <dbReference type="SAM" id="SignalP"/>
    </source>
</evidence>
<dbReference type="PRINTS" id="PR00895">
    <property type="entry name" value="PENTAXIN"/>
</dbReference>
<dbReference type="InterPro" id="IPR001759">
    <property type="entry name" value="PTX_dom"/>
</dbReference>
<comment type="subcellular location">
    <subcellularLocation>
        <location evidence="1 9">Secreted</location>
    </subcellularLocation>
</comment>
<keyword evidence="2" id="KW-0964">Secreted</keyword>
<evidence type="ECO:0000256" key="8">
    <source>
        <dbReference type="PROSITE-ProRule" id="PRU01172"/>
    </source>
</evidence>
<feature type="chain" id="PRO_5027018910" description="Pentraxin family member" evidence="10">
    <location>
        <begin position="16"/>
        <end position="195"/>
    </location>
</feature>
<dbReference type="AlphaFoldDB" id="A0A6J2REM6"/>
<evidence type="ECO:0000256" key="6">
    <source>
        <dbReference type="ARBA" id="ARBA00023157"/>
    </source>
</evidence>
<name>A0A6J2REM6_COTGO</name>
<comment type="similarity">
    <text evidence="7 9">Belongs to the pentraxin family.</text>
</comment>
<evidence type="ECO:0000259" key="11">
    <source>
        <dbReference type="PROSITE" id="PS51828"/>
    </source>
</evidence>
<dbReference type="InterPro" id="IPR051005">
    <property type="entry name" value="Pentraxin_domain"/>
</dbReference>
<dbReference type="GO" id="GO:0046872">
    <property type="term" value="F:metal ion binding"/>
    <property type="evidence" value="ECO:0007669"/>
    <property type="project" value="UniProtKB-KW"/>
</dbReference>
<proteinExistence type="inferred from homology"/>
<gene>
    <name evidence="13" type="primary">LOC115021509</name>
</gene>
<reference evidence="13" key="1">
    <citation type="submission" date="2025-08" db="UniProtKB">
        <authorList>
            <consortium name="RefSeq"/>
        </authorList>
    </citation>
    <scope>IDENTIFICATION</scope>
</reference>
<dbReference type="Pfam" id="PF00354">
    <property type="entry name" value="Pentaxin"/>
    <property type="match status" value="1"/>
</dbReference>
<comment type="subunit">
    <text evidence="9">Homopentamer. Pentaxin (or pentraxin) have a discoid arrangement of 5 non-covalently bound subunits.</text>
</comment>
<dbReference type="GO" id="GO:0005576">
    <property type="term" value="C:extracellular region"/>
    <property type="evidence" value="ECO:0007669"/>
    <property type="project" value="UniProtKB-SubCell"/>
</dbReference>
<dbReference type="PROSITE" id="PS51828">
    <property type="entry name" value="PTX_2"/>
    <property type="match status" value="1"/>
</dbReference>
<evidence type="ECO:0000256" key="3">
    <source>
        <dbReference type="ARBA" id="ARBA00022723"/>
    </source>
</evidence>
<keyword evidence="6" id="KW-1015">Disulfide bond</keyword>
<dbReference type="RefSeq" id="XP_029307872.1">
    <property type="nucleotide sequence ID" value="XM_029452012.1"/>
</dbReference>
<evidence type="ECO:0000313" key="12">
    <source>
        <dbReference type="Proteomes" id="UP000504630"/>
    </source>
</evidence>
<organism evidence="12 13">
    <name type="scientific">Cottoperca gobio</name>
    <name type="common">Frogmouth</name>
    <name type="synonym">Aphritis gobio</name>
    <dbReference type="NCBI Taxonomy" id="56716"/>
    <lineage>
        <taxon>Eukaryota</taxon>
        <taxon>Metazoa</taxon>
        <taxon>Chordata</taxon>
        <taxon>Craniata</taxon>
        <taxon>Vertebrata</taxon>
        <taxon>Euteleostomi</taxon>
        <taxon>Actinopterygii</taxon>
        <taxon>Neopterygii</taxon>
        <taxon>Teleostei</taxon>
        <taxon>Neoteleostei</taxon>
        <taxon>Acanthomorphata</taxon>
        <taxon>Eupercaria</taxon>
        <taxon>Perciformes</taxon>
        <taxon>Notothenioidei</taxon>
        <taxon>Bovichtidae</taxon>
        <taxon>Cottoperca</taxon>
    </lineage>
</organism>
<dbReference type="PANTHER" id="PTHR45869:SF7">
    <property type="entry name" value="C-REACTIVE PROTEIN"/>
    <property type="match status" value="1"/>
</dbReference>
<sequence length="195" mass="22211">MKVLLLLVMLTTCAASPQDLSDKIFTFPLRTNTAHVKLITSREDFSAVTVCLRRFRENTIGVRNDLAAFTVPDYTLSTWHSICSTWDSESGLAQLWFDGQPSIRKFVSSGSNFTGHTRIVLGQKLDAQGGDFDIDHTFIGMLYDVHMWDHVLSPCEIQDYVQELNFSPGNVLNWRALEFQIVDKVLIENKKRTCY</sequence>
<evidence type="ECO:0000256" key="4">
    <source>
        <dbReference type="ARBA" id="ARBA00022729"/>
    </source>
</evidence>
<comment type="caution">
    <text evidence="8">Lacks conserved residue(s) required for the propagation of feature annotation.</text>
</comment>
<evidence type="ECO:0000256" key="7">
    <source>
        <dbReference type="ARBA" id="ARBA00038102"/>
    </source>
</evidence>
<dbReference type="Proteomes" id="UP000504630">
    <property type="component" value="Chromosome 16"/>
</dbReference>
<evidence type="ECO:0000256" key="5">
    <source>
        <dbReference type="ARBA" id="ARBA00022837"/>
    </source>
</evidence>
<evidence type="ECO:0000313" key="13">
    <source>
        <dbReference type="RefSeq" id="XP_029307872.1"/>
    </source>
</evidence>
<evidence type="ECO:0000256" key="1">
    <source>
        <dbReference type="ARBA" id="ARBA00004613"/>
    </source>
</evidence>
<feature type="signal peptide" evidence="10">
    <location>
        <begin position="1"/>
        <end position="15"/>
    </location>
</feature>
<evidence type="ECO:0000256" key="2">
    <source>
        <dbReference type="ARBA" id="ARBA00022525"/>
    </source>
</evidence>
<dbReference type="SMART" id="SM00159">
    <property type="entry name" value="PTX"/>
    <property type="match status" value="1"/>
</dbReference>
<keyword evidence="5 9" id="KW-0106">Calcium</keyword>
<dbReference type="SUPFAM" id="SSF49899">
    <property type="entry name" value="Concanavalin A-like lectins/glucanases"/>
    <property type="match status" value="1"/>
</dbReference>
<dbReference type="GeneID" id="115021509"/>
<accession>A0A6J2REM6</accession>
<evidence type="ECO:0000256" key="9">
    <source>
        <dbReference type="RuleBase" id="RU362112"/>
    </source>
</evidence>
<keyword evidence="4 10" id="KW-0732">Signal</keyword>
<protein>
    <recommendedName>
        <fullName evidence="9">Pentraxin family member</fullName>
    </recommendedName>
</protein>
<comment type="cofactor">
    <cofactor evidence="9">
        <name>Ca(2+)</name>
        <dbReference type="ChEBI" id="CHEBI:29108"/>
    </cofactor>
    <text evidence="9">Binds 2 calcium ions per subunit.</text>
</comment>